<dbReference type="InterPro" id="IPR002347">
    <property type="entry name" value="SDR_fam"/>
</dbReference>
<dbReference type="Gene3D" id="3.40.50.720">
    <property type="entry name" value="NAD(P)-binding Rossmann-like Domain"/>
    <property type="match status" value="1"/>
</dbReference>
<evidence type="ECO:0000313" key="2">
    <source>
        <dbReference type="EMBL" id="ASO06351.1"/>
    </source>
</evidence>
<sequence length="262" mass="27800">MQTSVKQKFNLKNKVAIVTGASKGIGESIARGLAEYGAKVVISSRNQEAVDQVANNLKKEGYDALGIACHVGDEDQLKKLVEETMNAYGGVDILVNNAATNPFYGPLDTMENALFDKIMDINAKAPFHLANLCYPIMKKSGGGSIINIASVEGMKPSVGLGLYSVSKAALIMLTKSQAVEWGKFGIRSNAICPGLIKTKFSSALWQNEKILDQVTRHLPAGRMAVPDEMAGLACFLASDASSYCTGSVFTADGGHMIAGGFN</sequence>
<evidence type="ECO:0000313" key="3">
    <source>
        <dbReference type="Proteomes" id="UP000204551"/>
    </source>
</evidence>
<comment type="similarity">
    <text evidence="1">Belongs to the short-chain dehydrogenases/reductases (SDR) family.</text>
</comment>
<dbReference type="EC" id="1.1.1.69" evidence="2"/>
<protein>
    <submittedName>
        <fullName evidence="2">Gluconate 5-dehydrogenase</fullName>
        <ecNumber evidence="2">1.1.1.69</ecNumber>
    </submittedName>
</protein>
<dbReference type="PRINTS" id="PR00081">
    <property type="entry name" value="GDHRDH"/>
</dbReference>
<dbReference type="AlphaFoldDB" id="A0A221UZN3"/>
<dbReference type="PANTHER" id="PTHR43943">
    <property type="entry name" value="DEHYDROGENASE/REDUCTASE (SDR FAMILY) MEMBER 4"/>
    <property type="match status" value="1"/>
</dbReference>
<dbReference type="PRINTS" id="PR00080">
    <property type="entry name" value="SDRFAMILY"/>
</dbReference>
<dbReference type="Pfam" id="PF13561">
    <property type="entry name" value="adh_short_C2"/>
    <property type="match status" value="1"/>
</dbReference>
<dbReference type="FunFam" id="3.40.50.720:FF:000084">
    <property type="entry name" value="Short-chain dehydrogenase reductase"/>
    <property type="match status" value="1"/>
</dbReference>
<dbReference type="PROSITE" id="PS00061">
    <property type="entry name" value="ADH_SHORT"/>
    <property type="match status" value="1"/>
</dbReference>
<dbReference type="NCBIfam" id="NF005559">
    <property type="entry name" value="PRK07231.1"/>
    <property type="match status" value="1"/>
</dbReference>
<dbReference type="PANTHER" id="PTHR43943:SF2">
    <property type="entry name" value="DEHYDROGENASE_REDUCTASE 4"/>
    <property type="match status" value="1"/>
</dbReference>
<dbReference type="SUPFAM" id="SSF51735">
    <property type="entry name" value="NAD(P)-binding Rossmann-fold domains"/>
    <property type="match status" value="1"/>
</dbReference>
<dbReference type="InterPro" id="IPR020904">
    <property type="entry name" value="Sc_DH/Rdtase_CS"/>
</dbReference>
<gene>
    <name evidence="2" type="ORF">AREALGSMS7_02918</name>
</gene>
<accession>A0A221UZN3</accession>
<evidence type="ECO:0000256" key="1">
    <source>
        <dbReference type="ARBA" id="ARBA00006484"/>
    </source>
</evidence>
<dbReference type="RefSeq" id="WP_093978858.1">
    <property type="nucleotide sequence ID" value="NZ_CP022515.1"/>
</dbReference>
<dbReference type="InterPro" id="IPR036291">
    <property type="entry name" value="NAD(P)-bd_dom_sf"/>
</dbReference>
<keyword evidence="2" id="KW-0560">Oxidoreductase</keyword>
<dbReference type="EMBL" id="CP022515">
    <property type="protein sequence ID" value="ASO06351.1"/>
    <property type="molecule type" value="Genomic_DNA"/>
</dbReference>
<reference evidence="2 3" key="1">
    <citation type="submission" date="2017-07" db="EMBL/GenBank/DDBJ databases">
        <title>Genome Sequence of Arenibacter algicola Strain SMS7 Isolated from a culture of the Diatom Skeletonema marinoi.</title>
        <authorList>
            <person name="Topel M."/>
            <person name="Pinder M.I.M."/>
            <person name="Johansson O.N."/>
            <person name="Kourtchenko O."/>
            <person name="Godhe A."/>
            <person name="Clarke A.K."/>
        </authorList>
    </citation>
    <scope>NUCLEOTIDE SEQUENCE [LARGE SCALE GENOMIC DNA]</scope>
    <source>
        <strain evidence="2 3">SMS7</strain>
    </source>
</reference>
<dbReference type="KEGG" id="aalg:AREALGSMS7_02918"/>
<dbReference type="CDD" id="cd05233">
    <property type="entry name" value="SDR_c"/>
    <property type="match status" value="1"/>
</dbReference>
<dbReference type="STRING" id="616991.GCA_000733925_01289"/>
<dbReference type="eggNOG" id="COG1028">
    <property type="taxonomic scope" value="Bacteria"/>
</dbReference>
<name>A0A221UZN3_9FLAO</name>
<dbReference type="GO" id="GO:0008874">
    <property type="term" value="F:gluconate 5-dehydrogenase activity"/>
    <property type="evidence" value="ECO:0007669"/>
    <property type="project" value="UniProtKB-EC"/>
</dbReference>
<dbReference type="Proteomes" id="UP000204551">
    <property type="component" value="Chromosome"/>
</dbReference>
<organism evidence="2 3">
    <name type="scientific">Arenibacter algicola</name>
    <dbReference type="NCBI Taxonomy" id="616991"/>
    <lineage>
        <taxon>Bacteria</taxon>
        <taxon>Pseudomonadati</taxon>
        <taxon>Bacteroidota</taxon>
        <taxon>Flavobacteriia</taxon>
        <taxon>Flavobacteriales</taxon>
        <taxon>Flavobacteriaceae</taxon>
        <taxon>Arenibacter</taxon>
    </lineage>
</organism>
<proteinExistence type="inferred from homology"/>